<keyword evidence="6" id="KW-0378">Hydrolase</keyword>
<keyword evidence="9 12" id="KW-0472">Membrane</keyword>
<evidence type="ECO:0000259" key="13">
    <source>
        <dbReference type="PROSITE" id="PS50055"/>
    </source>
</evidence>
<accession>A0A7R9Q3J0</accession>
<dbReference type="Pfam" id="PF00102">
    <property type="entry name" value="Y_phosphatase"/>
    <property type="match status" value="1"/>
</dbReference>
<feature type="transmembrane region" description="Helical" evidence="12">
    <location>
        <begin position="1071"/>
        <end position="1093"/>
    </location>
</feature>
<evidence type="ECO:0000256" key="7">
    <source>
        <dbReference type="ARBA" id="ARBA00022912"/>
    </source>
</evidence>
<dbReference type="CDD" id="cd00063">
    <property type="entry name" value="FN3"/>
    <property type="match status" value="9"/>
</dbReference>
<evidence type="ECO:0000313" key="16">
    <source>
        <dbReference type="EMBL" id="CAD7631061.1"/>
    </source>
</evidence>
<feature type="domain" description="Fibronectin type-III" evidence="15">
    <location>
        <begin position="739"/>
        <end position="830"/>
    </location>
</feature>
<dbReference type="PANTHER" id="PTHR46957">
    <property type="entry name" value="CYTOKINE RECEPTOR"/>
    <property type="match status" value="1"/>
</dbReference>
<dbReference type="OrthoDB" id="10051103at2759"/>
<dbReference type="InterPro" id="IPR000242">
    <property type="entry name" value="PTP_cat"/>
</dbReference>
<dbReference type="InterPro" id="IPR041201">
    <property type="entry name" value="PTPRJ_TM"/>
</dbReference>
<evidence type="ECO:0000256" key="5">
    <source>
        <dbReference type="ARBA" id="ARBA00022737"/>
    </source>
</evidence>
<dbReference type="GO" id="GO:0016020">
    <property type="term" value="C:membrane"/>
    <property type="evidence" value="ECO:0007669"/>
    <property type="project" value="UniProtKB-SubCell"/>
</dbReference>
<dbReference type="PROSITE" id="PS50853">
    <property type="entry name" value="FN3"/>
    <property type="match status" value="6"/>
</dbReference>
<dbReference type="EMBL" id="CAJPIZ010008945">
    <property type="protein sequence ID" value="CAG2111491.1"/>
    <property type="molecule type" value="Genomic_DNA"/>
</dbReference>
<dbReference type="GO" id="GO:0048666">
    <property type="term" value="P:neuron development"/>
    <property type="evidence" value="ECO:0007669"/>
    <property type="project" value="UniProtKB-ARBA"/>
</dbReference>
<dbReference type="PANTHER" id="PTHR46957:SF3">
    <property type="entry name" value="CYTOKINE RECEPTOR"/>
    <property type="match status" value="1"/>
</dbReference>
<dbReference type="InterPro" id="IPR029021">
    <property type="entry name" value="Prot-tyrosine_phosphatase-like"/>
</dbReference>
<dbReference type="Pfam" id="PF00041">
    <property type="entry name" value="fn3"/>
    <property type="match status" value="9"/>
</dbReference>
<dbReference type="Pfam" id="PF18861">
    <property type="entry name" value="PTP_tm"/>
    <property type="match status" value="1"/>
</dbReference>
<feature type="non-terminal residue" evidence="16">
    <location>
        <position position="1"/>
    </location>
</feature>
<dbReference type="SMART" id="SM00060">
    <property type="entry name" value="FN3"/>
    <property type="match status" value="11"/>
</dbReference>
<dbReference type="PRINTS" id="PR00700">
    <property type="entry name" value="PRTYPHPHTASE"/>
</dbReference>
<dbReference type="FunFam" id="3.90.190.10:FF:000009">
    <property type="entry name" value="Receptor-type tyrosine-protein phosphatase beta"/>
    <property type="match status" value="1"/>
</dbReference>
<evidence type="ECO:0000256" key="6">
    <source>
        <dbReference type="ARBA" id="ARBA00022801"/>
    </source>
</evidence>
<dbReference type="Gene3D" id="3.90.190.10">
    <property type="entry name" value="Protein tyrosine phosphatase superfamily"/>
    <property type="match status" value="1"/>
</dbReference>
<dbReference type="PROSITE" id="PS00383">
    <property type="entry name" value="TYR_PHOSPHATASE_1"/>
    <property type="match status" value="1"/>
</dbReference>
<evidence type="ECO:0000256" key="9">
    <source>
        <dbReference type="ARBA" id="ARBA00023136"/>
    </source>
</evidence>
<comment type="subcellular location">
    <subcellularLocation>
        <location evidence="1">Membrane</location>
        <topology evidence="1">Single-pass type I membrane protein</topology>
    </subcellularLocation>
</comment>
<dbReference type="InterPro" id="IPR036116">
    <property type="entry name" value="FN3_sf"/>
</dbReference>
<evidence type="ECO:0000256" key="2">
    <source>
        <dbReference type="ARBA" id="ARBA00013064"/>
    </source>
</evidence>
<dbReference type="SUPFAM" id="SSF49265">
    <property type="entry name" value="Fibronectin type III"/>
    <property type="match status" value="6"/>
</dbReference>
<evidence type="ECO:0000256" key="8">
    <source>
        <dbReference type="ARBA" id="ARBA00022989"/>
    </source>
</evidence>
<dbReference type="InterPro" id="IPR050713">
    <property type="entry name" value="RTP_Phos/Ushers"/>
</dbReference>
<dbReference type="Proteomes" id="UP000759131">
    <property type="component" value="Unassembled WGS sequence"/>
</dbReference>
<dbReference type="FunFam" id="2.60.40.10:FF:001177">
    <property type="entry name" value="Receptor-type tyrosine-protein phosphatase beta"/>
    <property type="match status" value="1"/>
</dbReference>
<keyword evidence="17" id="KW-1185">Reference proteome</keyword>
<sequence>PDPPRELTIDVQSGKSVELGWKPPIKGGVSGYKLSIVPLSEQDETGVRNLEVGANDAFPVAIRDLTPGASYEVQLNSVLSNKMSNVFLSANFTTKPNTPGRFIVWFRNETTLLVLWQPPYPAGIFDQYRVSIVPEDASQSVLFVEKETEPPGPAQAAFYGLIPGRAYNISVQTVSHSQVSDPTEAQYRTVPLPPTNVTFDRNTVSSYSFDVHWSSPKSSSEFDRYQVSLGVRNSLPKIVSKDEPRIGHFSEDLDPGKTYEVVVKSVSGNVASWPVSGNITTRPLPVMDLTSTPGKASDIHLEWKANNESTQDSFMVTYHELEAFNSDGSVQVVKDTHLHLASLLAGRNYSISVVAISKTVYSENTVIYQPTRPASPVIGVVEPISGRNLNVSWKWDVTSKQDSYKIEWTRSDTKEKKDSVIKNNWHLLEDLYPGAGYEISVSAISYGLMSDPHSYFQTVLPRSPQNLQISKHSNSSLSLTWSSPKESLVDHYIVRYRPFGQNTWREITPINTTFYEIKDLTAGEKYVVRVASVSNKAESPDIREVEQTLLPNPIFDVKHTIDSHNISFQWFVPNGRIDYYNIVYNTVKEPTKQESKQITATNDTEMMTVLIDSLKPGEQYSFRFYVISHKVRSEGIGLQIRTMPVIDSVINVVIDEHETKVLRIKYTPTPTRNVVFDRYRFQLSGTNIAAQEKMFNDTNRLVIFDNLIPGRLYNLSIWTVSGGTSSIPIQRQARLYPEPIRSISALSVTDNQITLSWEVPYGDKDGYEVQYLDPHEKSLVVNVTFSEKIDYLNLKPHNNYTFVVTTLSGYGTPTMLRSSPVSQTFLTLESVPGKVAYFQSVDVKPNEVTLQWSLPASEMNGILTGYKISYYIKGNPVMKHQLFEPTDTQGTIYNLIPGKLYVFQIQAHTKVGPGHKALWEETMPIWSAPLPAENVFPTEVAHTSTTIRIRFRKNYFSNMYGSVNAFAVIIAEDDSISTNHLDLPSWNDVQEFSVWPPYQASEAFYPFNSTIIEDYTIGSEDCSTSSGRKYCNGALKPGTTYKIKIRAFTAAEKFTDTVYSYTISTDPDNTALYLGIFMPLVLLLLLVVIVIYLKHRRLGPFSATKKTSNIHNNGKEDNLSIAESELITSRPIKLNNFSEHFRIMSADSDFRFSEEFELLKHVGRDKPCNAADLPANRPKNRFTNILPYDHSRVKLLPTDDEDGSDFINANYIPGYNSPREFIVTQGPLHSTRDDFWRMAWEQNSRAIVMLTRCIEKGREKCDHYWPFDTQPVFYGDIQVTILNESQYPDWTIAEFKVMRGDQSRIVRHFHFTTWPDFGVPEPPKTLVKFVRAFRERCSPDSNKPIIVHCSAGVGRSGTFIALDRILQRINKYESVDIFGIVYEMRRERVWMVQNEVSTALSLSLSLSL</sequence>
<gene>
    <name evidence="16" type="ORF">OSB1V03_LOCUS11472</name>
</gene>
<dbReference type="SMART" id="SM00404">
    <property type="entry name" value="PTPc_motif"/>
    <property type="match status" value="1"/>
</dbReference>
<feature type="domain" description="Fibronectin type-III" evidence="15">
    <location>
        <begin position="3"/>
        <end position="97"/>
    </location>
</feature>
<feature type="domain" description="Fibronectin type-III" evidence="15">
    <location>
        <begin position="831"/>
        <end position="930"/>
    </location>
</feature>
<protein>
    <recommendedName>
        <fullName evidence="2">protein-tyrosine-phosphatase</fullName>
        <ecNumber evidence="2">3.1.3.48</ecNumber>
    </recommendedName>
</protein>
<keyword evidence="3 12" id="KW-0812">Transmembrane</keyword>
<proteinExistence type="predicted"/>
<evidence type="ECO:0000256" key="3">
    <source>
        <dbReference type="ARBA" id="ARBA00022692"/>
    </source>
</evidence>
<evidence type="ECO:0000256" key="10">
    <source>
        <dbReference type="ARBA" id="ARBA00023180"/>
    </source>
</evidence>
<keyword evidence="8 12" id="KW-1133">Transmembrane helix</keyword>
<dbReference type="InterPro" id="IPR003961">
    <property type="entry name" value="FN3_dom"/>
</dbReference>
<dbReference type="Gene3D" id="2.60.40.10">
    <property type="entry name" value="Immunoglobulins"/>
    <property type="match status" value="10"/>
</dbReference>
<feature type="non-terminal residue" evidence="16">
    <location>
        <position position="1408"/>
    </location>
</feature>
<name>A0A7R9Q3J0_9ACAR</name>
<dbReference type="CDD" id="cd14548">
    <property type="entry name" value="R3-PTPc"/>
    <property type="match status" value="1"/>
</dbReference>
<keyword evidence="4" id="KW-0732">Signal</keyword>
<reference evidence="16" key="1">
    <citation type="submission" date="2020-11" db="EMBL/GenBank/DDBJ databases">
        <authorList>
            <person name="Tran Van P."/>
        </authorList>
    </citation>
    <scope>NUCLEOTIDE SEQUENCE</scope>
</reference>
<feature type="domain" description="Fibronectin type-III" evidence="15">
    <location>
        <begin position="98"/>
        <end position="193"/>
    </location>
</feature>
<keyword evidence="7" id="KW-0904">Protein phosphatase</keyword>
<dbReference type="SMART" id="SM00194">
    <property type="entry name" value="PTPc"/>
    <property type="match status" value="1"/>
</dbReference>
<dbReference type="InterPro" id="IPR000387">
    <property type="entry name" value="Tyr_Pase_dom"/>
</dbReference>
<dbReference type="InterPro" id="IPR013783">
    <property type="entry name" value="Ig-like_fold"/>
</dbReference>
<evidence type="ECO:0000256" key="1">
    <source>
        <dbReference type="ARBA" id="ARBA00004479"/>
    </source>
</evidence>
<dbReference type="InterPro" id="IPR016130">
    <property type="entry name" value="Tyr_Pase_AS"/>
</dbReference>
<feature type="domain" description="Fibronectin type-III" evidence="15">
    <location>
        <begin position="463"/>
        <end position="552"/>
    </location>
</feature>
<comment type="catalytic activity">
    <reaction evidence="11">
        <text>O-phospho-L-tyrosyl-[protein] + H2O = L-tyrosyl-[protein] + phosphate</text>
        <dbReference type="Rhea" id="RHEA:10684"/>
        <dbReference type="Rhea" id="RHEA-COMP:10136"/>
        <dbReference type="Rhea" id="RHEA-COMP:20101"/>
        <dbReference type="ChEBI" id="CHEBI:15377"/>
        <dbReference type="ChEBI" id="CHEBI:43474"/>
        <dbReference type="ChEBI" id="CHEBI:46858"/>
        <dbReference type="ChEBI" id="CHEBI:61978"/>
        <dbReference type="EC" id="3.1.3.48"/>
    </reaction>
</comment>
<evidence type="ECO:0000256" key="4">
    <source>
        <dbReference type="ARBA" id="ARBA00022729"/>
    </source>
</evidence>
<dbReference type="EC" id="3.1.3.48" evidence="2"/>
<evidence type="ECO:0000259" key="14">
    <source>
        <dbReference type="PROSITE" id="PS50056"/>
    </source>
</evidence>
<evidence type="ECO:0000259" key="15">
    <source>
        <dbReference type="PROSITE" id="PS50853"/>
    </source>
</evidence>
<dbReference type="SUPFAM" id="SSF52799">
    <property type="entry name" value="(Phosphotyrosine protein) phosphatases II"/>
    <property type="match status" value="1"/>
</dbReference>
<keyword evidence="5" id="KW-0677">Repeat</keyword>
<dbReference type="PROSITE" id="PS50055">
    <property type="entry name" value="TYR_PHOSPHATASE_PTP"/>
    <property type="match status" value="1"/>
</dbReference>
<dbReference type="EMBL" id="OC863520">
    <property type="protein sequence ID" value="CAD7631061.1"/>
    <property type="molecule type" value="Genomic_DNA"/>
</dbReference>
<dbReference type="PROSITE" id="PS50056">
    <property type="entry name" value="TYR_PHOSPHATASE_2"/>
    <property type="match status" value="1"/>
</dbReference>
<evidence type="ECO:0000256" key="12">
    <source>
        <dbReference type="SAM" id="Phobius"/>
    </source>
</evidence>
<feature type="domain" description="Fibronectin type-III" evidence="15">
    <location>
        <begin position="372"/>
        <end position="461"/>
    </location>
</feature>
<dbReference type="InterPro" id="IPR003595">
    <property type="entry name" value="Tyr_Pase_cat"/>
</dbReference>
<evidence type="ECO:0000313" key="17">
    <source>
        <dbReference type="Proteomes" id="UP000759131"/>
    </source>
</evidence>
<organism evidence="16">
    <name type="scientific">Medioppia subpectinata</name>
    <dbReference type="NCBI Taxonomy" id="1979941"/>
    <lineage>
        <taxon>Eukaryota</taxon>
        <taxon>Metazoa</taxon>
        <taxon>Ecdysozoa</taxon>
        <taxon>Arthropoda</taxon>
        <taxon>Chelicerata</taxon>
        <taxon>Arachnida</taxon>
        <taxon>Acari</taxon>
        <taxon>Acariformes</taxon>
        <taxon>Sarcoptiformes</taxon>
        <taxon>Oribatida</taxon>
        <taxon>Brachypylina</taxon>
        <taxon>Oppioidea</taxon>
        <taxon>Oppiidae</taxon>
        <taxon>Medioppia</taxon>
    </lineage>
</organism>
<feature type="domain" description="Tyrosine specific protein phosphatases" evidence="14">
    <location>
        <begin position="1324"/>
        <end position="1399"/>
    </location>
</feature>
<evidence type="ECO:0000256" key="11">
    <source>
        <dbReference type="ARBA" id="ARBA00051722"/>
    </source>
</evidence>
<dbReference type="GO" id="GO:0004725">
    <property type="term" value="F:protein tyrosine phosphatase activity"/>
    <property type="evidence" value="ECO:0007669"/>
    <property type="project" value="UniProtKB-EC"/>
</dbReference>
<keyword evidence="10" id="KW-0325">Glycoprotein</keyword>
<feature type="domain" description="Tyrosine-protein phosphatase" evidence="13">
    <location>
        <begin position="1152"/>
        <end position="1395"/>
    </location>
</feature>